<feature type="compositionally biased region" description="Low complexity" evidence="1">
    <location>
        <begin position="295"/>
        <end position="309"/>
    </location>
</feature>
<sequence>MAVEENFLEHVPLSCLSPITIRELGVVLNPTSLESDIRRLADVLGYDYIYVRNLEDQNDKTKYFFEFWWCFRPDFTVLKLKECLELMEREDIISDIWPKIVNDALAWKKNENDVPAVQRPEPVMTDDNWKLTIHDTDPNHPARYNACLCYEDDDIETANRFENELRQIHPDLLFFVPHLHVMPGKYIYDCVAQVIDERCNKKVVIILPRREFTDATCDFALQYARALDPSARQGNLIPVIRARDIHTPRVLLGISGIRMFMNNSPLLWRAITEKLGVRISSQSSDSSFDTELSPLSNSGGSLKTSTSSTDTHESDDGLCTDISSTLSSLALQDSDTKEKPSNNVEDVFKYQTSKVCEITGTSLVKGKKKKKPAVVRFFSSACRRLHIRQKRRACESSLDTVNQVHTTTASNISVSDTCAGDSKSDNGRVCVKNEGNGYCNSSGDKGCDTNATSS</sequence>
<protein>
    <recommendedName>
        <fullName evidence="4">Myeloid differentiation primary response protein MyD88</fullName>
    </recommendedName>
</protein>
<dbReference type="EMBL" id="JBJQND010000018">
    <property type="protein sequence ID" value="KAL3836690.1"/>
    <property type="molecule type" value="Genomic_DNA"/>
</dbReference>
<dbReference type="SUPFAM" id="SSF52200">
    <property type="entry name" value="Toll/Interleukin receptor TIR domain"/>
    <property type="match status" value="1"/>
</dbReference>
<keyword evidence="3" id="KW-1185">Reference proteome</keyword>
<dbReference type="AlphaFoldDB" id="A0ABD3TI27"/>
<gene>
    <name evidence="2" type="ORF">ACJMK2_022109</name>
</gene>
<comment type="caution">
    <text evidence="2">The sequence shown here is derived from an EMBL/GenBank/DDBJ whole genome shotgun (WGS) entry which is preliminary data.</text>
</comment>
<dbReference type="Gene3D" id="3.40.50.10140">
    <property type="entry name" value="Toll/interleukin-1 receptor homology (TIR) domain"/>
    <property type="match status" value="1"/>
</dbReference>
<dbReference type="SUPFAM" id="SSF47986">
    <property type="entry name" value="DEATH domain"/>
    <property type="match status" value="1"/>
</dbReference>
<evidence type="ECO:0000313" key="3">
    <source>
        <dbReference type="Proteomes" id="UP001634394"/>
    </source>
</evidence>
<reference evidence="2 3" key="1">
    <citation type="submission" date="2024-11" db="EMBL/GenBank/DDBJ databases">
        <title>Chromosome-level genome assembly of the freshwater bivalve Anodonta woodiana.</title>
        <authorList>
            <person name="Chen X."/>
        </authorList>
    </citation>
    <scope>NUCLEOTIDE SEQUENCE [LARGE SCALE GENOMIC DNA]</scope>
    <source>
        <strain evidence="2">MN2024</strain>
        <tissue evidence="2">Gills</tissue>
    </source>
</reference>
<evidence type="ECO:0008006" key="4">
    <source>
        <dbReference type="Google" id="ProtNLM"/>
    </source>
</evidence>
<evidence type="ECO:0000256" key="1">
    <source>
        <dbReference type="SAM" id="MobiDB-lite"/>
    </source>
</evidence>
<dbReference type="EMBL" id="JBJQND010000018">
    <property type="protein sequence ID" value="KAL3836689.1"/>
    <property type="molecule type" value="Genomic_DNA"/>
</dbReference>
<accession>A0ABD3TI27</accession>
<organism evidence="2 3">
    <name type="scientific">Sinanodonta woodiana</name>
    <name type="common">Chinese pond mussel</name>
    <name type="synonym">Anodonta woodiana</name>
    <dbReference type="NCBI Taxonomy" id="1069815"/>
    <lineage>
        <taxon>Eukaryota</taxon>
        <taxon>Metazoa</taxon>
        <taxon>Spiralia</taxon>
        <taxon>Lophotrochozoa</taxon>
        <taxon>Mollusca</taxon>
        <taxon>Bivalvia</taxon>
        <taxon>Autobranchia</taxon>
        <taxon>Heteroconchia</taxon>
        <taxon>Palaeoheterodonta</taxon>
        <taxon>Unionida</taxon>
        <taxon>Unionoidea</taxon>
        <taxon>Unionidae</taxon>
        <taxon>Unioninae</taxon>
        <taxon>Sinanodonta</taxon>
    </lineage>
</organism>
<evidence type="ECO:0000313" key="2">
    <source>
        <dbReference type="EMBL" id="KAL3836687.1"/>
    </source>
</evidence>
<proteinExistence type="predicted"/>
<dbReference type="Proteomes" id="UP001634394">
    <property type="component" value="Unassembled WGS sequence"/>
</dbReference>
<dbReference type="InterPro" id="IPR011029">
    <property type="entry name" value="DEATH-like_dom_sf"/>
</dbReference>
<feature type="region of interest" description="Disordered" evidence="1">
    <location>
        <begin position="283"/>
        <end position="316"/>
    </location>
</feature>
<dbReference type="EMBL" id="JBJQND010000018">
    <property type="protein sequence ID" value="KAL3836687.1"/>
    <property type="molecule type" value="Genomic_DNA"/>
</dbReference>
<name>A0ABD3TI27_SINWO</name>
<dbReference type="InterPro" id="IPR035897">
    <property type="entry name" value="Toll_tir_struct_dom_sf"/>
</dbReference>
<dbReference type="Gene3D" id="1.10.533.10">
    <property type="entry name" value="Death Domain, Fas"/>
    <property type="match status" value="1"/>
</dbReference>